<evidence type="ECO:0000259" key="1">
    <source>
        <dbReference type="PROSITE" id="PS51740"/>
    </source>
</evidence>
<comment type="caution">
    <text evidence="2">The sequence shown here is derived from an EMBL/GenBank/DDBJ whole genome shotgun (WGS) entry which is preliminary data.</text>
</comment>
<dbReference type="SUPFAM" id="SSF89447">
    <property type="entry name" value="AbrB/MazE/MraZ-like"/>
    <property type="match status" value="1"/>
</dbReference>
<evidence type="ECO:0000313" key="2">
    <source>
        <dbReference type="EMBL" id="GAG84592.1"/>
    </source>
</evidence>
<proteinExistence type="predicted"/>
<gene>
    <name evidence="2" type="ORF">S01H4_36180</name>
</gene>
<dbReference type="InterPro" id="IPR007159">
    <property type="entry name" value="SpoVT-AbrB_dom"/>
</dbReference>
<dbReference type="SMART" id="SM00966">
    <property type="entry name" value="SpoVT_AbrB"/>
    <property type="match status" value="1"/>
</dbReference>
<dbReference type="GO" id="GO:0003677">
    <property type="term" value="F:DNA binding"/>
    <property type="evidence" value="ECO:0007669"/>
    <property type="project" value="InterPro"/>
</dbReference>
<accession>X1BTV8</accession>
<dbReference type="EMBL" id="BART01019314">
    <property type="protein sequence ID" value="GAG84592.1"/>
    <property type="molecule type" value="Genomic_DNA"/>
</dbReference>
<dbReference type="Pfam" id="PF04014">
    <property type="entry name" value="MazE_antitoxin"/>
    <property type="match status" value="1"/>
</dbReference>
<organism evidence="2">
    <name type="scientific">marine sediment metagenome</name>
    <dbReference type="NCBI Taxonomy" id="412755"/>
    <lineage>
        <taxon>unclassified sequences</taxon>
        <taxon>metagenomes</taxon>
        <taxon>ecological metagenomes</taxon>
    </lineage>
</organism>
<dbReference type="Gene3D" id="2.10.260.10">
    <property type="match status" value="1"/>
</dbReference>
<feature type="domain" description="SpoVT-AbrB" evidence="1">
    <location>
        <begin position="1"/>
        <end position="46"/>
    </location>
</feature>
<name>X1BTV8_9ZZZZ</name>
<dbReference type="PROSITE" id="PS51740">
    <property type="entry name" value="SPOVT_ABRB"/>
    <property type="match status" value="1"/>
</dbReference>
<sequence length="103" mass="11937">MELLKLKRHNQITIPQSLCKKLNISVGDYVEIDTQDSQIILRPVKMIHPDQEYFYTKEWQKGESEADRDIAKGDMLGPFDTADECVKALENEKYETTSNKNLC</sequence>
<dbReference type="InterPro" id="IPR037914">
    <property type="entry name" value="SpoVT-AbrB_sf"/>
</dbReference>
<reference evidence="2" key="1">
    <citation type="journal article" date="2014" name="Front. Microbiol.">
        <title>High frequency of phylogenetically diverse reductive dehalogenase-homologous genes in deep subseafloor sedimentary metagenomes.</title>
        <authorList>
            <person name="Kawai M."/>
            <person name="Futagami T."/>
            <person name="Toyoda A."/>
            <person name="Takaki Y."/>
            <person name="Nishi S."/>
            <person name="Hori S."/>
            <person name="Arai W."/>
            <person name="Tsubouchi T."/>
            <person name="Morono Y."/>
            <person name="Uchiyama I."/>
            <person name="Ito T."/>
            <person name="Fujiyama A."/>
            <person name="Inagaki F."/>
            <person name="Takami H."/>
        </authorList>
    </citation>
    <scope>NUCLEOTIDE SEQUENCE</scope>
    <source>
        <strain evidence="2">Expedition CK06-06</strain>
    </source>
</reference>
<dbReference type="NCBIfam" id="TIGR01439">
    <property type="entry name" value="lp_hng_hel_AbrB"/>
    <property type="match status" value="1"/>
</dbReference>
<protein>
    <recommendedName>
        <fullName evidence="1">SpoVT-AbrB domain-containing protein</fullName>
    </recommendedName>
</protein>
<dbReference type="AlphaFoldDB" id="X1BTV8"/>